<dbReference type="GO" id="GO:0008270">
    <property type="term" value="F:zinc ion binding"/>
    <property type="evidence" value="ECO:0007669"/>
    <property type="project" value="InterPro"/>
</dbReference>
<dbReference type="CDD" id="cd12148">
    <property type="entry name" value="fungal_TF_MHR"/>
    <property type="match status" value="1"/>
</dbReference>
<dbReference type="GO" id="GO:0005634">
    <property type="term" value="C:nucleus"/>
    <property type="evidence" value="ECO:0007669"/>
    <property type="project" value="TreeGrafter"/>
</dbReference>
<dbReference type="GO" id="GO:0001080">
    <property type="term" value="P:nitrogen catabolite activation of transcription from RNA polymerase II promoter"/>
    <property type="evidence" value="ECO:0007669"/>
    <property type="project" value="TreeGrafter"/>
</dbReference>
<dbReference type="Gene3D" id="4.10.240.10">
    <property type="entry name" value="Zn(2)-C6 fungal-type DNA-binding domain"/>
    <property type="match status" value="1"/>
</dbReference>
<dbReference type="EMBL" id="MCFC01000002">
    <property type="protein sequence ID" value="ORY35052.1"/>
    <property type="molecule type" value="Genomic_DNA"/>
</dbReference>
<evidence type="ECO:0000259" key="4">
    <source>
        <dbReference type="PROSITE" id="PS50048"/>
    </source>
</evidence>
<keyword evidence="2" id="KW-0539">Nucleus</keyword>
<name>A0A1Y2BJV4_9TREE</name>
<dbReference type="PANTHER" id="PTHR31668">
    <property type="entry name" value="GLUCOSE TRANSPORT TRANSCRIPTION REGULATOR RGT1-RELATED-RELATED"/>
    <property type="match status" value="1"/>
</dbReference>
<protein>
    <submittedName>
        <fullName evidence="5">Fungal-specific transcription factor domain-domain-containing protein</fullName>
    </submittedName>
</protein>
<dbReference type="FunCoup" id="A0A1Y2BJV4">
    <property type="interactions" value="146"/>
</dbReference>
<dbReference type="SMART" id="SM00906">
    <property type="entry name" value="Fungal_trans"/>
    <property type="match status" value="1"/>
</dbReference>
<evidence type="ECO:0000256" key="1">
    <source>
        <dbReference type="ARBA" id="ARBA00022723"/>
    </source>
</evidence>
<dbReference type="CDD" id="cd00067">
    <property type="entry name" value="GAL4"/>
    <property type="match status" value="1"/>
</dbReference>
<dbReference type="InterPro" id="IPR050797">
    <property type="entry name" value="Carb_Metab_Trans_Reg"/>
</dbReference>
<dbReference type="OrthoDB" id="2123952at2759"/>
<feature type="compositionally biased region" description="Basic and acidic residues" evidence="3">
    <location>
        <begin position="69"/>
        <end position="82"/>
    </location>
</feature>
<dbReference type="GO" id="GO:0006351">
    <property type="term" value="P:DNA-templated transcription"/>
    <property type="evidence" value="ECO:0007669"/>
    <property type="project" value="InterPro"/>
</dbReference>
<proteinExistence type="predicted"/>
<evidence type="ECO:0000313" key="6">
    <source>
        <dbReference type="Proteomes" id="UP000193986"/>
    </source>
</evidence>
<dbReference type="InterPro" id="IPR036864">
    <property type="entry name" value="Zn2-C6_fun-type_DNA-bd_sf"/>
</dbReference>
<evidence type="ECO:0000313" key="5">
    <source>
        <dbReference type="EMBL" id="ORY35052.1"/>
    </source>
</evidence>
<feature type="region of interest" description="Disordered" evidence="3">
    <location>
        <begin position="57"/>
        <end position="88"/>
    </location>
</feature>
<reference evidence="5 6" key="1">
    <citation type="submission" date="2016-07" db="EMBL/GenBank/DDBJ databases">
        <title>Pervasive Adenine N6-methylation of Active Genes in Fungi.</title>
        <authorList>
            <consortium name="DOE Joint Genome Institute"/>
            <person name="Mondo S.J."/>
            <person name="Dannebaum R.O."/>
            <person name="Kuo R.C."/>
            <person name="Labutti K."/>
            <person name="Haridas S."/>
            <person name="Kuo A."/>
            <person name="Salamov A."/>
            <person name="Ahrendt S.R."/>
            <person name="Lipzen A."/>
            <person name="Sullivan W."/>
            <person name="Andreopoulos W.B."/>
            <person name="Clum A."/>
            <person name="Lindquist E."/>
            <person name="Daum C."/>
            <person name="Ramamoorthy G.K."/>
            <person name="Gryganskyi A."/>
            <person name="Culley D."/>
            <person name="Magnuson J.K."/>
            <person name="James T.Y."/>
            <person name="O'Malley M.A."/>
            <person name="Stajich J.E."/>
            <person name="Spatafora J.W."/>
            <person name="Visel A."/>
            <person name="Grigoriev I.V."/>
        </authorList>
    </citation>
    <scope>NUCLEOTIDE SEQUENCE [LARGE SCALE GENOMIC DNA]</scope>
    <source>
        <strain evidence="5 6">68-887.2</strain>
    </source>
</reference>
<sequence>MSNPGPSTPSWNSLRPPRSRKDRPCDACRQRKHSCLITIRGEPCAYCKRLNRECRFEMPPRGRPGGSEWMRKNRQDGGRSESEVSQDSRAIKPIMAMWSIAPPFDDEDPEDGDEEWHPSLDLSTNDLEESHFLGTSAIQDFSLLAGHALPTGTSSLGLRQVSKDPGHNAFFIRSPAFFYGGGGTETMNTFQRVILLLGTDTGELLLQRFLKTSLPAFPILNSFRLIAACSGQQDAGPVPHALLCGIIGHCLTYEYNLRPQFKAVWKEALAAEDAEYKQPRLQALQLALISLTTRPSQAHTVNAITLARSVAVAHILGLHVDCSEWRLPRWERSVRKRVWWALVIQDKWIAIIHGRPSLIHRLHRSVPLPTLDDSDWGEFQAQDEDDSSAEDSTASFIGQCELALVIESMLDGFYTPRPQRSSDSLALEDLNDLSTKLDALQARLPNCLVWKAGQRRADLATGIRCFQMTFLGVRVLVARLYVASHLQHQAISGPEARSISLALDVCSDVVAFVEALDPETDYRSFWLPHCSFLLSTTLGLLLSLSVRLQTNSSRNVTSTASRIQQFHAKSSDLVRRLVLNLKRAKTVHHWEVAETAMTRGNELLRSVAGSLPNLAALAEESVEATSRG</sequence>
<organism evidence="5 6">
    <name type="scientific">Naematelia encephala</name>
    <dbReference type="NCBI Taxonomy" id="71784"/>
    <lineage>
        <taxon>Eukaryota</taxon>
        <taxon>Fungi</taxon>
        <taxon>Dikarya</taxon>
        <taxon>Basidiomycota</taxon>
        <taxon>Agaricomycotina</taxon>
        <taxon>Tremellomycetes</taxon>
        <taxon>Tremellales</taxon>
        <taxon>Naemateliaceae</taxon>
        <taxon>Naematelia</taxon>
    </lineage>
</organism>
<dbReference type="PROSITE" id="PS00463">
    <property type="entry name" value="ZN2_CY6_FUNGAL_1"/>
    <property type="match status" value="1"/>
</dbReference>
<feature type="region of interest" description="Disordered" evidence="3">
    <location>
        <begin position="1"/>
        <end position="25"/>
    </location>
</feature>
<dbReference type="GO" id="GO:0000981">
    <property type="term" value="F:DNA-binding transcription factor activity, RNA polymerase II-specific"/>
    <property type="evidence" value="ECO:0007669"/>
    <property type="project" value="InterPro"/>
</dbReference>
<dbReference type="Proteomes" id="UP000193986">
    <property type="component" value="Unassembled WGS sequence"/>
</dbReference>
<dbReference type="InterPro" id="IPR007219">
    <property type="entry name" value="XnlR_reg_dom"/>
</dbReference>
<feature type="domain" description="Zn(2)-C6 fungal-type" evidence="4">
    <location>
        <begin position="24"/>
        <end position="56"/>
    </location>
</feature>
<dbReference type="SUPFAM" id="SSF57701">
    <property type="entry name" value="Zn2/Cys6 DNA-binding domain"/>
    <property type="match status" value="1"/>
</dbReference>
<dbReference type="PROSITE" id="PS50048">
    <property type="entry name" value="ZN2_CY6_FUNGAL_2"/>
    <property type="match status" value="1"/>
</dbReference>
<dbReference type="GO" id="GO:0003677">
    <property type="term" value="F:DNA binding"/>
    <property type="evidence" value="ECO:0007669"/>
    <property type="project" value="InterPro"/>
</dbReference>
<comment type="caution">
    <text evidence="5">The sequence shown here is derived from an EMBL/GenBank/DDBJ whole genome shotgun (WGS) entry which is preliminary data.</text>
</comment>
<evidence type="ECO:0000256" key="3">
    <source>
        <dbReference type="SAM" id="MobiDB-lite"/>
    </source>
</evidence>
<keyword evidence="6" id="KW-1185">Reference proteome</keyword>
<keyword evidence="1" id="KW-0479">Metal-binding</keyword>
<gene>
    <name evidence="5" type="ORF">BCR39DRAFT_516399</name>
</gene>
<dbReference type="PANTHER" id="PTHR31668:SF10">
    <property type="entry name" value="ZN(II)2CYS6 TRANSCRIPTION FACTOR (EUROFUNG)"/>
    <property type="match status" value="1"/>
</dbReference>
<dbReference type="AlphaFoldDB" id="A0A1Y2BJV4"/>
<dbReference type="STRING" id="71784.A0A1Y2BJV4"/>
<evidence type="ECO:0000256" key="2">
    <source>
        <dbReference type="ARBA" id="ARBA00023242"/>
    </source>
</evidence>
<accession>A0A1Y2BJV4</accession>
<dbReference type="Pfam" id="PF04082">
    <property type="entry name" value="Fungal_trans"/>
    <property type="match status" value="1"/>
</dbReference>
<feature type="compositionally biased region" description="Polar residues" evidence="3">
    <location>
        <begin position="1"/>
        <end position="13"/>
    </location>
</feature>
<dbReference type="InParanoid" id="A0A1Y2BJV4"/>
<dbReference type="InterPro" id="IPR001138">
    <property type="entry name" value="Zn2Cys6_DnaBD"/>
</dbReference>